<dbReference type="EMBL" id="QLIX01000014">
    <property type="protein sequence ID" value="RAI57742.1"/>
    <property type="molecule type" value="Genomic_DNA"/>
</dbReference>
<proteinExistence type="inferred from homology"/>
<evidence type="ECO:0000313" key="3">
    <source>
        <dbReference type="EMBL" id="RAI57742.1"/>
    </source>
</evidence>
<dbReference type="CDD" id="cd01071">
    <property type="entry name" value="PBP2_PhnD_like"/>
    <property type="match status" value="1"/>
</dbReference>
<keyword evidence="4" id="KW-1185">Reference proteome</keyword>
<dbReference type="Proteomes" id="UP000249065">
    <property type="component" value="Unassembled WGS sequence"/>
</dbReference>
<dbReference type="InterPro" id="IPR005770">
    <property type="entry name" value="PhnD"/>
</dbReference>
<dbReference type="GO" id="GO:0043190">
    <property type="term" value="C:ATP-binding cassette (ABC) transporter complex"/>
    <property type="evidence" value="ECO:0007669"/>
    <property type="project" value="InterPro"/>
</dbReference>
<dbReference type="SUPFAM" id="SSF53850">
    <property type="entry name" value="Periplasmic binding protein-like II"/>
    <property type="match status" value="1"/>
</dbReference>
<dbReference type="Gene3D" id="3.40.190.10">
    <property type="entry name" value="Periplasmic binding protein-like II"/>
    <property type="match status" value="2"/>
</dbReference>
<evidence type="ECO:0000256" key="2">
    <source>
        <dbReference type="ARBA" id="ARBA00022729"/>
    </source>
</evidence>
<dbReference type="Pfam" id="PF12974">
    <property type="entry name" value="Phosphonate-bd"/>
    <property type="match status" value="1"/>
</dbReference>
<dbReference type="PANTHER" id="PTHR35841:SF1">
    <property type="entry name" value="PHOSPHONATES-BINDING PERIPLASMIC PROTEIN"/>
    <property type="match status" value="1"/>
</dbReference>
<dbReference type="GO" id="GO:0055085">
    <property type="term" value="P:transmembrane transport"/>
    <property type="evidence" value="ECO:0007669"/>
    <property type="project" value="InterPro"/>
</dbReference>
<sequence length="286" mass="30693">MHRRTLTAAGLALAALPARLRAAEEPLRCAVGPVQPTAEETRRLYRPFFAHLAEAVGRPLDLTVTPDWAGIALALATNQVDLAWMGPWSYLLAKERAGAEALAVVTYQGKPTYQALILARQALKIGHFPEDAKGLSIAFADAGSTSGWLIPHYWFRQHGIDPTAYFRYQDGNSHAANTLAVANGQVDLATDDERSLATMIAAGRLRPNQLRIVWRSDPLPNDALAVRAGLDPALKARLREAALAIDEAKAAQVMPPGYTGWVAARPDSYAVIETAGRTLLGSSGAG</sequence>
<reference evidence="4" key="1">
    <citation type="submission" date="2018-06" db="EMBL/GenBank/DDBJ databases">
        <authorList>
            <person name="Khan S.A."/>
        </authorList>
    </citation>
    <scope>NUCLEOTIDE SEQUENCE [LARGE SCALE GENOMIC DNA]</scope>
    <source>
        <strain evidence="4">DB-1506</strain>
    </source>
</reference>
<name>A0A327M622_9PROT</name>
<comment type="similarity">
    <text evidence="1">Belongs to the phosphate/phosphite/phosphonate binding protein family.</text>
</comment>
<evidence type="ECO:0000256" key="1">
    <source>
        <dbReference type="ARBA" id="ARBA00007162"/>
    </source>
</evidence>
<dbReference type="RefSeq" id="WP_111471085.1">
    <property type="nucleotide sequence ID" value="NZ_QLIX01000014.1"/>
</dbReference>
<organism evidence="3 4">
    <name type="scientific">Roseicella frigidaeris</name>
    <dbReference type="NCBI Taxonomy" id="2230885"/>
    <lineage>
        <taxon>Bacteria</taxon>
        <taxon>Pseudomonadati</taxon>
        <taxon>Pseudomonadota</taxon>
        <taxon>Alphaproteobacteria</taxon>
        <taxon>Acetobacterales</taxon>
        <taxon>Roseomonadaceae</taxon>
        <taxon>Roseicella</taxon>
    </lineage>
</organism>
<evidence type="ECO:0000313" key="4">
    <source>
        <dbReference type="Proteomes" id="UP000249065"/>
    </source>
</evidence>
<dbReference type="AlphaFoldDB" id="A0A327M622"/>
<dbReference type="NCBIfam" id="TIGR01098">
    <property type="entry name" value="3A0109s03R"/>
    <property type="match status" value="1"/>
</dbReference>
<dbReference type="OrthoDB" id="9802896at2"/>
<gene>
    <name evidence="3" type="ORF">DOO78_17130</name>
</gene>
<protein>
    <submittedName>
        <fullName evidence="3">Phosphonate ABC transporter</fullName>
    </submittedName>
</protein>
<accession>A0A327M622</accession>
<dbReference type="PANTHER" id="PTHR35841">
    <property type="entry name" value="PHOSPHONATES-BINDING PERIPLASMIC PROTEIN"/>
    <property type="match status" value="1"/>
</dbReference>
<comment type="caution">
    <text evidence="3">The sequence shown here is derived from an EMBL/GenBank/DDBJ whole genome shotgun (WGS) entry which is preliminary data.</text>
</comment>
<keyword evidence="2" id="KW-0732">Signal</keyword>